<dbReference type="OrthoDB" id="5244801at2759"/>
<feature type="compositionally biased region" description="Basic and acidic residues" evidence="1">
    <location>
        <begin position="331"/>
        <end position="342"/>
    </location>
</feature>
<feature type="region of interest" description="Disordered" evidence="1">
    <location>
        <begin position="591"/>
        <end position="610"/>
    </location>
</feature>
<feature type="region of interest" description="Disordered" evidence="1">
    <location>
        <begin position="244"/>
        <end position="386"/>
    </location>
</feature>
<feature type="compositionally biased region" description="Basic residues" evidence="1">
    <location>
        <begin position="347"/>
        <end position="358"/>
    </location>
</feature>
<feature type="compositionally biased region" description="Polar residues" evidence="1">
    <location>
        <begin position="305"/>
        <end position="321"/>
    </location>
</feature>
<organism evidence="2 3">
    <name type="scientific">Colletotrichum orbiculare (strain 104-T / ATCC 96160 / CBS 514.97 / LARS 414 / MAFF 240422)</name>
    <name type="common">Cucumber anthracnose fungus</name>
    <name type="synonym">Colletotrichum lagenarium</name>
    <dbReference type="NCBI Taxonomy" id="1213857"/>
    <lineage>
        <taxon>Eukaryota</taxon>
        <taxon>Fungi</taxon>
        <taxon>Dikarya</taxon>
        <taxon>Ascomycota</taxon>
        <taxon>Pezizomycotina</taxon>
        <taxon>Sordariomycetes</taxon>
        <taxon>Hypocreomycetidae</taxon>
        <taxon>Glomerellales</taxon>
        <taxon>Glomerellaceae</taxon>
        <taxon>Colletotrichum</taxon>
        <taxon>Colletotrichum orbiculare species complex</taxon>
    </lineage>
</organism>
<comment type="caution">
    <text evidence="2">The sequence shown here is derived from an EMBL/GenBank/DDBJ whole genome shotgun (WGS) entry which is preliminary data.</text>
</comment>
<accession>A0A484GAR6</accession>
<feature type="region of interest" description="Disordered" evidence="1">
    <location>
        <begin position="414"/>
        <end position="444"/>
    </location>
</feature>
<sequence>MIGSGLAVNKSEFRKQRFMDCPVMWQERMVGDVSRGVLVCFDLRCGTAVWQSGSEVKISFATNMRDTPKNRGKDKTLEQATRTRYLGFYRCSFRTPRSNMALDLSLALEVDVDVDAVRRRHFLTYNHISRLVLQHPLFSKRKDLAIQTGPVPFELSGPKTASLDHSFPSPSFIRPRVSRMKARDERIVASQNERRALSLPEHPSERTSIHVSHPSNASTATIALPSRSMSLNLRREVQPVASLRGFDFPAPPTGRLPPSPARATASPRTMSAVHKVSSEHRHSSVILSQRDDTPPSSDHEDDSSIKSSQFGRPSSSMSSDLPTPAASPDMKPAHDRRSRDSAELSLAKRKAAATATRRRREEKAVSLGRPTSQSRHHRSVTSPSQILKGGNVQDFFALSDEDILEEELEGMSEDPLIPVPHRAPPSPPSSASATTSPSLPSRRTSSIYTDDVAKEGALQVAQIAAKHKFDLVYIVNLWPEQPSGFPPSPYRASLDLASKSASISRPASMTRPHSMRNSLLGPMDGPMVDTAPGMTGRLLAAYGLSNLNSPFRISATVQSKILKHEGWMEYRSDDAKAGEFARGYGHAFHTESGRSNSASGSPRDSGPQDLSQNNCGIVFAAYRYPGKNATASGCTKAELEALRADAEGLVDYLVAIHKARRLRDPMSLQTLTDEEDNELSQ</sequence>
<reference evidence="3" key="2">
    <citation type="journal article" date="2019" name="Mol. Plant Microbe Interact.">
        <title>Genome sequence resources for four phytopathogenic fungi from the Colletotrichum orbiculare species complex.</title>
        <authorList>
            <person name="Gan P."/>
            <person name="Tsushima A."/>
            <person name="Narusaka M."/>
            <person name="Narusaka Y."/>
            <person name="Takano Y."/>
            <person name="Kubo Y."/>
            <person name="Shirasu K."/>
        </authorList>
    </citation>
    <scope>GENOME REANNOTATION</scope>
    <source>
        <strain evidence="3">104-T / ATCC 96160 / CBS 514.97 / LARS 414 / MAFF 240422</strain>
    </source>
</reference>
<feature type="compositionally biased region" description="Basic and acidic residues" evidence="1">
    <location>
        <begin position="189"/>
        <end position="208"/>
    </location>
</feature>
<feature type="region of interest" description="Disordered" evidence="1">
    <location>
        <begin position="189"/>
        <end position="219"/>
    </location>
</feature>
<evidence type="ECO:0000256" key="1">
    <source>
        <dbReference type="SAM" id="MobiDB-lite"/>
    </source>
</evidence>
<name>A0A484GAR6_COLOR</name>
<evidence type="ECO:0000313" key="2">
    <source>
        <dbReference type="EMBL" id="TDZ26705.1"/>
    </source>
</evidence>
<feature type="compositionally biased region" description="Polar residues" evidence="1">
    <location>
        <begin position="593"/>
        <end position="610"/>
    </location>
</feature>
<dbReference type="Proteomes" id="UP000014480">
    <property type="component" value="Unassembled WGS sequence"/>
</dbReference>
<dbReference type="STRING" id="1213857.A0A484GAR6"/>
<dbReference type="AlphaFoldDB" id="A0A484GAR6"/>
<keyword evidence="3" id="KW-1185">Reference proteome</keyword>
<dbReference type="EMBL" id="AMCV02000001">
    <property type="protein sequence ID" value="TDZ26705.1"/>
    <property type="molecule type" value="Genomic_DNA"/>
</dbReference>
<reference evidence="3" key="1">
    <citation type="journal article" date="2013" name="New Phytol.">
        <title>Comparative genomic and transcriptomic analyses reveal the hemibiotrophic stage shift of Colletotrichum fungi.</title>
        <authorList>
            <person name="Gan P."/>
            <person name="Ikeda K."/>
            <person name="Irieda H."/>
            <person name="Narusaka M."/>
            <person name="O'Connell R.J."/>
            <person name="Narusaka Y."/>
            <person name="Takano Y."/>
            <person name="Kubo Y."/>
            <person name="Shirasu K."/>
        </authorList>
    </citation>
    <scope>NUCLEOTIDE SEQUENCE [LARGE SCALE GENOMIC DNA]</scope>
    <source>
        <strain evidence="3">104-T / ATCC 96160 / CBS 514.97 / LARS 414 / MAFF 240422</strain>
    </source>
</reference>
<gene>
    <name evidence="2" type="ORF">Cob_v001206</name>
</gene>
<protein>
    <submittedName>
        <fullName evidence="2">Uncharacterized protein</fullName>
    </submittedName>
</protein>
<feature type="compositionally biased region" description="Pro residues" evidence="1">
    <location>
        <begin position="249"/>
        <end position="260"/>
    </location>
</feature>
<feature type="compositionally biased region" description="Polar residues" evidence="1">
    <location>
        <begin position="209"/>
        <end position="219"/>
    </location>
</feature>
<proteinExistence type="predicted"/>
<feature type="compositionally biased region" description="Pro residues" evidence="1">
    <location>
        <begin position="417"/>
        <end position="428"/>
    </location>
</feature>
<evidence type="ECO:0000313" key="3">
    <source>
        <dbReference type="Proteomes" id="UP000014480"/>
    </source>
</evidence>
<feature type="compositionally biased region" description="Low complexity" evidence="1">
    <location>
        <begin position="429"/>
        <end position="444"/>
    </location>
</feature>